<evidence type="ECO:0000313" key="4">
    <source>
        <dbReference type="Proteomes" id="UP000256964"/>
    </source>
</evidence>
<feature type="chain" id="PRO_5016886797" description="Secreted protein" evidence="2">
    <location>
        <begin position="21"/>
        <end position="78"/>
    </location>
</feature>
<sequence length="78" mass="8739">MAPLFSTSSALHFTLLHASALLTSRMEPLCLTTVLSRFSLPRMRRCPDPSLPEADAHAPAVRQGRRKLGRPRRTRSSR</sequence>
<feature type="signal peptide" evidence="2">
    <location>
        <begin position="1"/>
        <end position="20"/>
    </location>
</feature>
<gene>
    <name evidence="3" type="ORF">OH76DRAFT_1394668</name>
</gene>
<dbReference type="AlphaFoldDB" id="A0A371DWL2"/>
<feature type="region of interest" description="Disordered" evidence="1">
    <location>
        <begin position="46"/>
        <end position="78"/>
    </location>
</feature>
<evidence type="ECO:0000313" key="3">
    <source>
        <dbReference type="EMBL" id="RDX56940.1"/>
    </source>
</evidence>
<evidence type="ECO:0000256" key="2">
    <source>
        <dbReference type="SAM" id="SignalP"/>
    </source>
</evidence>
<dbReference type="EMBL" id="KZ857379">
    <property type="protein sequence ID" value="RDX56940.1"/>
    <property type="molecule type" value="Genomic_DNA"/>
</dbReference>
<organism evidence="3 4">
    <name type="scientific">Lentinus brumalis</name>
    <dbReference type="NCBI Taxonomy" id="2498619"/>
    <lineage>
        <taxon>Eukaryota</taxon>
        <taxon>Fungi</taxon>
        <taxon>Dikarya</taxon>
        <taxon>Basidiomycota</taxon>
        <taxon>Agaricomycotina</taxon>
        <taxon>Agaricomycetes</taxon>
        <taxon>Polyporales</taxon>
        <taxon>Polyporaceae</taxon>
        <taxon>Lentinus</taxon>
    </lineage>
</organism>
<evidence type="ECO:0008006" key="5">
    <source>
        <dbReference type="Google" id="ProtNLM"/>
    </source>
</evidence>
<accession>A0A371DWL2</accession>
<feature type="compositionally biased region" description="Basic residues" evidence="1">
    <location>
        <begin position="63"/>
        <end position="78"/>
    </location>
</feature>
<protein>
    <recommendedName>
        <fullName evidence="5">Secreted protein</fullName>
    </recommendedName>
</protein>
<keyword evidence="4" id="KW-1185">Reference proteome</keyword>
<evidence type="ECO:0000256" key="1">
    <source>
        <dbReference type="SAM" id="MobiDB-lite"/>
    </source>
</evidence>
<name>A0A371DWL2_9APHY</name>
<proteinExistence type="predicted"/>
<dbReference type="Proteomes" id="UP000256964">
    <property type="component" value="Unassembled WGS sequence"/>
</dbReference>
<reference evidence="3 4" key="1">
    <citation type="journal article" date="2018" name="Biotechnol. Biofuels">
        <title>Integrative visual omics of the white-rot fungus Polyporus brumalis exposes the biotechnological potential of its oxidative enzymes for delignifying raw plant biomass.</title>
        <authorList>
            <person name="Miyauchi S."/>
            <person name="Rancon A."/>
            <person name="Drula E."/>
            <person name="Hage H."/>
            <person name="Chaduli D."/>
            <person name="Favel A."/>
            <person name="Grisel S."/>
            <person name="Henrissat B."/>
            <person name="Herpoel-Gimbert I."/>
            <person name="Ruiz-Duenas F.J."/>
            <person name="Chevret D."/>
            <person name="Hainaut M."/>
            <person name="Lin J."/>
            <person name="Wang M."/>
            <person name="Pangilinan J."/>
            <person name="Lipzen A."/>
            <person name="Lesage-Meessen L."/>
            <person name="Navarro D."/>
            <person name="Riley R."/>
            <person name="Grigoriev I.V."/>
            <person name="Zhou S."/>
            <person name="Raouche S."/>
            <person name="Rosso M.N."/>
        </authorList>
    </citation>
    <scope>NUCLEOTIDE SEQUENCE [LARGE SCALE GENOMIC DNA]</scope>
    <source>
        <strain evidence="3 4">BRFM 1820</strain>
    </source>
</reference>
<keyword evidence="2" id="KW-0732">Signal</keyword>